<name>A0AAN7S4C0_MYCAM</name>
<comment type="caution">
    <text evidence="2">The sequence shown here is derived from an EMBL/GenBank/DDBJ whole genome shotgun (WGS) entry which is preliminary data.</text>
</comment>
<feature type="transmembrane region" description="Helical" evidence="1">
    <location>
        <begin position="129"/>
        <end position="151"/>
    </location>
</feature>
<evidence type="ECO:0000313" key="3">
    <source>
        <dbReference type="Proteomes" id="UP001333110"/>
    </source>
</evidence>
<sequence>MLDHYFSKEIFPNVQTKPLLTQLEAISSRPITSHLGEETNIHLATTSFQVVVESNKVSPQPPLLQTKQSQVPQPLLIRLVLQTLHQLRCPSLDMLQHLNVFLALRDPKLNKVFEVWLHQCKYKGMITSIVLLATLFLIKARMLLAFLATWAHCWLISSSPNLIQLAQAHRSSLSRSLCRASLPSSRLTLLPSLLSSANLLRVHSIPLSRSLIKILKKTGPKTKPWGTPLVTSCQLDLTLFTTSLWAQPSSQLFTQRGVHQHKP</sequence>
<protein>
    <submittedName>
        <fullName evidence="2">Uncharacterized protein</fullName>
    </submittedName>
</protein>
<organism evidence="2 3">
    <name type="scientific">Mycteria americana</name>
    <name type="common">Wood stork</name>
    <dbReference type="NCBI Taxonomy" id="33587"/>
    <lineage>
        <taxon>Eukaryota</taxon>
        <taxon>Metazoa</taxon>
        <taxon>Chordata</taxon>
        <taxon>Craniata</taxon>
        <taxon>Vertebrata</taxon>
        <taxon>Euteleostomi</taxon>
        <taxon>Archelosauria</taxon>
        <taxon>Archosauria</taxon>
        <taxon>Dinosauria</taxon>
        <taxon>Saurischia</taxon>
        <taxon>Theropoda</taxon>
        <taxon>Coelurosauria</taxon>
        <taxon>Aves</taxon>
        <taxon>Neognathae</taxon>
        <taxon>Neoaves</taxon>
        <taxon>Aequornithes</taxon>
        <taxon>Ciconiiformes</taxon>
        <taxon>Ciconiidae</taxon>
        <taxon>Mycteria</taxon>
    </lineage>
</organism>
<accession>A0AAN7S4C0</accession>
<keyword evidence="1" id="KW-0812">Transmembrane</keyword>
<keyword evidence="1" id="KW-1133">Transmembrane helix</keyword>
<keyword evidence="1" id="KW-0472">Membrane</keyword>
<gene>
    <name evidence="2" type="ORF">QYF61_022809</name>
</gene>
<dbReference type="EMBL" id="JAUNZN010000002">
    <property type="protein sequence ID" value="KAK4828032.1"/>
    <property type="molecule type" value="Genomic_DNA"/>
</dbReference>
<dbReference type="Proteomes" id="UP001333110">
    <property type="component" value="Unassembled WGS sequence"/>
</dbReference>
<evidence type="ECO:0000256" key="1">
    <source>
        <dbReference type="SAM" id="Phobius"/>
    </source>
</evidence>
<proteinExistence type="predicted"/>
<keyword evidence="3" id="KW-1185">Reference proteome</keyword>
<dbReference type="AlphaFoldDB" id="A0AAN7S4C0"/>
<reference evidence="2 3" key="1">
    <citation type="journal article" date="2023" name="J. Hered.">
        <title>Chromosome-level genome of the wood stork (Mycteria americana) provides insight into avian chromosome evolution.</title>
        <authorList>
            <person name="Flamio R. Jr."/>
            <person name="Ramstad K.M."/>
        </authorList>
    </citation>
    <scope>NUCLEOTIDE SEQUENCE [LARGE SCALE GENOMIC DNA]</scope>
    <source>
        <strain evidence="2">JAX WOST 10</strain>
    </source>
</reference>
<evidence type="ECO:0000313" key="2">
    <source>
        <dbReference type="EMBL" id="KAK4828032.1"/>
    </source>
</evidence>